<evidence type="ECO:0000313" key="2">
    <source>
        <dbReference type="Proteomes" id="UP000740883"/>
    </source>
</evidence>
<name>A0A9P6GW33_9MICR</name>
<dbReference type="EMBL" id="SBJO01000359">
    <property type="protein sequence ID" value="KAF9761334.1"/>
    <property type="molecule type" value="Genomic_DNA"/>
</dbReference>
<evidence type="ECO:0000313" key="1">
    <source>
        <dbReference type="EMBL" id="KAF9761334.1"/>
    </source>
</evidence>
<comment type="caution">
    <text evidence="1">The sequence shown here is derived from an EMBL/GenBank/DDBJ whole genome shotgun (WGS) entry which is preliminary data.</text>
</comment>
<dbReference type="Proteomes" id="UP000740883">
    <property type="component" value="Unassembled WGS sequence"/>
</dbReference>
<reference evidence="1 2" key="1">
    <citation type="journal article" date="2020" name="Genome Biol. Evol.">
        <title>Comparative genomics of strictly vertically transmitted, feminizing microsporidia endosymbionts of amphipod crustaceans.</title>
        <authorList>
            <person name="Cormier A."/>
            <person name="Chebbi M.A."/>
            <person name="Giraud I."/>
            <person name="Wattier R."/>
            <person name="Teixeira M."/>
            <person name="Gilbert C."/>
            <person name="Rigaud T."/>
            <person name="Cordaux R."/>
        </authorList>
    </citation>
    <scope>NUCLEOTIDE SEQUENCE [LARGE SCALE GENOMIC DNA]</scope>
    <source>
        <strain evidence="1 2">Ou3-Ou53</strain>
    </source>
</reference>
<sequence length="99" mass="11525">YNNTIHNATGLTPNEAMDVTNLSRVKQQHFSNRIEKYRKLFKEKQLIKLNLHDFVLIEDTIHKVKGQPKFGNIGEVIGVLNNDTYLIADRKNILKRHIT</sequence>
<protein>
    <submittedName>
        <fullName evidence="1">Uncharacterized protein</fullName>
    </submittedName>
</protein>
<proteinExistence type="predicted"/>
<organism evidence="1 2">
    <name type="scientific">Nosema granulosis</name>
    <dbReference type="NCBI Taxonomy" id="83296"/>
    <lineage>
        <taxon>Eukaryota</taxon>
        <taxon>Fungi</taxon>
        <taxon>Fungi incertae sedis</taxon>
        <taxon>Microsporidia</taxon>
        <taxon>Nosematidae</taxon>
        <taxon>Nosema</taxon>
    </lineage>
</organism>
<keyword evidence="2" id="KW-1185">Reference proteome</keyword>
<accession>A0A9P6GW33</accession>
<dbReference type="AlphaFoldDB" id="A0A9P6GW33"/>
<feature type="non-terminal residue" evidence="1">
    <location>
        <position position="1"/>
    </location>
</feature>
<gene>
    <name evidence="1" type="ORF">NGRA_2717</name>
</gene>